<accession>A0A2S7WTY0</accession>
<dbReference type="Proteomes" id="UP000238882">
    <property type="component" value="Unassembled WGS sequence"/>
</dbReference>
<dbReference type="AlphaFoldDB" id="A0A2S7WTY0"/>
<evidence type="ECO:0000256" key="5">
    <source>
        <dbReference type="PIRSR" id="PIRSR001097-50"/>
    </source>
</evidence>
<keyword evidence="4" id="KW-0326">Glycosidase</keyword>
<name>A0A2S7WTY0_9FLAO</name>
<dbReference type="InterPro" id="IPR013320">
    <property type="entry name" value="ConA-like_dom_sf"/>
</dbReference>
<sequence length="294" mass="33819">MNLISKKSNCLLIIVFLITTTFFAQKSPTFKDGEDPKPADKKWKLVKKMSDEFDGKKVNERKWQIYGQGWIGRAPGLFVADNIKVKDGSLQITTTLLPKPIIKNNQTFTHGGGFVGSRKSMKYGYYECEMKANKTFMSSTFWLINDRSKANGCDKRVTELDITECVGEITNKAEWMKYFDQAMNSNTHSRNIPEGCDYVKASEKARADLGGKVYDDFHVYGVWWKSKDEILFFLDGKFQSKVKPPADFDIDMHLRLVVETYNWNPVPEDGGMTGSKEDRTTTYNWVRSWKLVNR</sequence>
<dbReference type="RefSeq" id="WP_105017613.1">
    <property type="nucleotide sequence ID" value="NZ_MSCN01000001.1"/>
</dbReference>
<keyword evidence="9" id="KW-1185">Reference proteome</keyword>
<keyword evidence="3 8" id="KW-0378">Hydrolase</keyword>
<evidence type="ECO:0000256" key="6">
    <source>
        <dbReference type="SAM" id="SignalP"/>
    </source>
</evidence>
<keyword evidence="2 6" id="KW-0732">Signal</keyword>
<organism evidence="8 9">
    <name type="scientific">Polaribacter porphyrae</name>
    <dbReference type="NCBI Taxonomy" id="1137780"/>
    <lineage>
        <taxon>Bacteria</taxon>
        <taxon>Pseudomonadati</taxon>
        <taxon>Bacteroidota</taxon>
        <taxon>Flavobacteriia</taxon>
        <taxon>Flavobacteriales</taxon>
        <taxon>Flavobacteriaceae</taxon>
    </lineage>
</organism>
<feature type="signal peptide" evidence="6">
    <location>
        <begin position="1"/>
        <end position="26"/>
    </location>
</feature>
<comment type="caution">
    <text evidence="8">The sequence shown here is derived from an EMBL/GenBank/DDBJ whole genome shotgun (WGS) entry which is preliminary data.</text>
</comment>
<feature type="domain" description="GH16" evidence="7">
    <location>
        <begin position="20"/>
        <end position="294"/>
    </location>
</feature>
<feature type="active site" description="Proton donor" evidence="5">
    <location>
        <position position="164"/>
    </location>
</feature>
<evidence type="ECO:0000256" key="4">
    <source>
        <dbReference type="ARBA" id="ARBA00023295"/>
    </source>
</evidence>
<dbReference type="PIRSF" id="PIRSF001097">
    <property type="entry name" value="Agarase"/>
    <property type="match status" value="1"/>
</dbReference>
<evidence type="ECO:0000313" key="9">
    <source>
        <dbReference type="Proteomes" id="UP000238882"/>
    </source>
</evidence>
<comment type="similarity">
    <text evidence="1">Belongs to the glycosyl hydrolase 16 family.</text>
</comment>
<dbReference type="SUPFAM" id="SSF49899">
    <property type="entry name" value="Concanavalin A-like lectins/glucanases"/>
    <property type="match status" value="1"/>
</dbReference>
<dbReference type="PROSITE" id="PS51762">
    <property type="entry name" value="GH16_2"/>
    <property type="match status" value="1"/>
</dbReference>
<evidence type="ECO:0000256" key="1">
    <source>
        <dbReference type="ARBA" id="ARBA00006865"/>
    </source>
</evidence>
<dbReference type="InterPro" id="IPR000757">
    <property type="entry name" value="Beta-glucanase-like"/>
</dbReference>
<dbReference type="Gene3D" id="2.60.120.200">
    <property type="match status" value="1"/>
</dbReference>
<gene>
    <name evidence="8" type="ORF">BTO18_16380</name>
</gene>
<dbReference type="EMBL" id="MSCN01000001">
    <property type="protein sequence ID" value="PQJ81050.1"/>
    <property type="molecule type" value="Genomic_DNA"/>
</dbReference>
<feature type="active site" description="Nucleophile" evidence="5">
    <location>
        <position position="159"/>
    </location>
</feature>
<evidence type="ECO:0000256" key="2">
    <source>
        <dbReference type="ARBA" id="ARBA00022729"/>
    </source>
</evidence>
<dbReference type="OrthoDB" id="973752at2"/>
<evidence type="ECO:0000256" key="3">
    <source>
        <dbReference type="ARBA" id="ARBA00022801"/>
    </source>
</evidence>
<evidence type="ECO:0000313" key="8">
    <source>
        <dbReference type="EMBL" id="PQJ81050.1"/>
    </source>
</evidence>
<dbReference type="GO" id="GO:0033916">
    <property type="term" value="F:beta-agarase activity"/>
    <property type="evidence" value="ECO:0007669"/>
    <property type="project" value="InterPro"/>
</dbReference>
<evidence type="ECO:0000259" key="7">
    <source>
        <dbReference type="PROSITE" id="PS51762"/>
    </source>
</evidence>
<protein>
    <submittedName>
        <fullName evidence="8">Glycoside hydrolase</fullName>
    </submittedName>
</protein>
<reference evidence="8 9" key="1">
    <citation type="submission" date="2016-12" db="EMBL/GenBank/DDBJ databases">
        <title>Trade-off between light-utilization and light-protection in marine flavobacteria.</title>
        <authorList>
            <person name="Kumagai Y."/>
            <person name="Yoshizawa S."/>
            <person name="Kogure K."/>
            <person name="Iwasaki W."/>
        </authorList>
    </citation>
    <scope>NUCLEOTIDE SEQUENCE [LARGE SCALE GENOMIC DNA]</scope>
    <source>
        <strain evidence="8 9">NBRC 108759</strain>
    </source>
</reference>
<feature type="chain" id="PRO_5015748638" evidence="6">
    <location>
        <begin position="27"/>
        <end position="294"/>
    </location>
</feature>
<dbReference type="InterPro" id="IPR016287">
    <property type="entry name" value="Beta_agarase"/>
</dbReference>
<proteinExistence type="inferred from homology"/>
<dbReference type="Pfam" id="PF00722">
    <property type="entry name" value="Glyco_hydro_16"/>
    <property type="match status" value="1"/>
</dbReference>
<dbReference type="GO" id="GO:0005975">
    <property type="term" value="P:carbohydrate metabolic process"/>
    <property type="evidence" value="ECO:0007669"/>
    <property type="project" value="InterPro"/>
</dbReference>